<comment type="caution">
    <text evidence="1">The sequence shown here is derived from an EMBL/GenBank/DDBJ whole genome shotgun (WGS) entry which is preliminary data.</text>
</comment>
<organism evidence="1 2">
    <name type="scientific">Paragonimus westermani</name>
    <dbReference type="NCBI Taxonomy" id="34504"/>
    <lineage>
        <taxon>Eukaryota</taxon>
        <taxon>Metazoa</taxon>
        <taxon>Spiralia</taxon>
        <taxon>Lophotrochozoa</taxon>
        <taxon>Platyhelminthes</taxon>
        <taxon>Trematoda</taxon>
        <taxon>Digenea</taxon>
        <taxon>Plagiorchiida</taxon>
        <taxon>Troglotremata</taxon>
        <taxon>Troglotrematidae</taxon>
        <taxon>Paragonimus</taxon>
    </lineage>
</organism>
<sequence>MSIPFVWLTSEQTGSAAGVCKAVLLLPSSSSSSSSWLATIVGTLLRKNAVLQCLHVAQIWPTSAMVNRNQNIRPVWRVSWCRNAAKPGPSRMATLFNIANGHEDCPVIP</sequence>
<name>A0A8T0D315_9TREM</name>
<protein>
    <submittedName>
        <fullName evidence="1">Uncharacterized protein</fullName>
    </submittedName>
</protein>
<accession>A0A8T0D315</accession>
<reference evidence="1 2" key="1">
    <citation type="submission" date="2019-07" db="EMBL/GenBank/DDBJ databases">
        <title>Annotation for the trematode Paragonimus westermani.</title>
        <authorList>
            <person name="Choi Y.-J."/>
        </authorList>
    </citation>
    <scope>NUCLEOTIDE SEQUENCE [LARGE SCALE GENOMIC DNA]</scope>
    <source>
        <strain evidence="1">180907_Pwestermani</strain>
    </source>
</reference>
<dbReference type="EMBL" id="JTDF01022082">
    <property type="protein sequence ID" value="KAF8560981.1"/>
    <property type="molecule type" value="Genomic_DNA"/>
</dbReference>
<dbReference type="AlphaFoldDB" id="A0A8T0D315"/>
<evidence type="ECO:0000313" key="1">
    <source>
        <dbReference type="EMBL" id="KAF8560981.1"/>
    </source>
</evidence>
<keyword evidence="2" id="KW-1185">Reference proteome</keyword>
<gene>
    <name evidence="1" type="ORF">P879_09439</name>
</gene>
<evidence type="ECO:0000313" key="2">
    <source>
        <dbReference type="Proteomes" id="UP000699462"/>
    </source>
</evidence>
<proteinExistence type="predicted"/>
<dbReference type="Proteomes" id="UP000699462">
    <property type="component" value="Unassembled WGS sequence"/>
</dbReference>